<accession>A0A0K0FHS8</accession>
<feature type="region of interest" description="Disordered" evidence="1">
    <location>
        <begin position="59"/>
        <end position="88"/>
    </location>
</feature>
<evidence type="ECO:0000256" key="1">
    <source>
        <dbReference type="SAM" id="MobiDB-lite"/>
    </source>
</evidence>
<proteinExistence type="predicted"/>
<reference evidence="2" key="1">
    <citation type="submission" date="2014-07" db="EMBL/GenBank/DDBJ databases">
        <authorList>
            <person name="Martin A.A"/>
            <person name="De Silva N."/>
        </authorList>
    </citation>
    <scope>NUCLEOTIDE SEQUENCE</scope>
</reference>
<feature type="compositionally biased region" description="Pro residues" evidence="1">
    <location>
        <begin position="69"/>
        <end position="81"/>
    </location>
</feature>
<sequence length="88" mass="9281">MPAVNYGELCSRHGYYSTSMAPPTTTVGVSGAFKKEMAAWTMKWAKASKKEPCPHCGSVVFGEENDAPGAPPSPPSSPPPTLIISKEV</sequence>
<dbReference type="Proteomes" id="UP000035680">
    <property type="component" value="Unassembled WGS sequence"/>
</dbReference>
<name>A0A0K0FHS8_STRVS</name>
<evidence type="ECO:0000313" key="3">
    <source>
        <dbReference type="WBParaSite" id="SVE_0844300.1"/>
    </source>
</evidence>
<dbReference type="WBParaSite" id="SVE_0844300.1">
    <property type="protein sequence ID" value="SVE_0844300.1"/>
    <property type="gene ID" value="SVE_0844300"/>
</dbReference>
<protein>
    <submittedName>
        <fullName evidence="3">LITAF domain-containing protein</fullName>
    </submittedName>
</protein>
<dbReference type="AlphaFoldDB" id="A0A0K0FHS8"/>
<reference evidence="3" key="2">
    <citation type="submission" date="2015-08" db="UniProtKB">
        <authorList>
            <consortium name="WormBaseParasite"/>
        </authorList>
    </citation>
    <scope>IDENTIFICATION</scope>
</reference>
<organism evidence="2 3">
    <name type="scientific">Strongyloides venezuelensis</name>
    <name type="common">Threadworm</name>
    <dbReference type="NCBI Taxonomy" id="75913"/>
    <lineage>
        <taxon>Eukaryota</taxon>
        <taxon>Metazoa</taxon>
        <taxon>Ecdysozoa</taxon>
        <taxon>Nematoda</taxon>
        <taxon>Chromadorea</taxon>
        <taxon>Rhabditida</taxon>
        <taxon>Tylenchina</taxon>
        <taxon>Panagrolaimomorpha</taxon>
        <taxon>Strongyloidoidea</taxon>
        <taxon>Strongyloididae</taxon>
        <taxon>Strongyloides</taxon>
    </lineage>
</organism>
<keyword evidence="2" id="KW-1185">Reference proteome</keyword>
<evidence type="ECO:0000313" key="2">
    <source>
        <dbReference type="Proteomes" id="UP000035680"/>
    </source>
</evidence>